<feature type="domain" description="Zn(2)-C6 fungal-type" evidence="3">
    <location>
        <begin position="55"/>
        <end position="86"/>
    </location>
</feature>
<dbReference type="Proteomes" id="UP000736335">
    <property type="component" value="Unassembled WGS sequence"/>
</dbReference>
<dbReference type="PROSITE" id="PS00463">
    <property type="entry name" value="ZN2_CY6_FUNGAL_1"/>
    <property type="match status" value="2"/>
</dbReference>
<dbReference type="GO" id="GO:0000981">
    <property type="term" value="F:DNA-binding transcription factor activity, RNA polymerase II-specific"/>
    <property type="evidence" value="ECO:0007669"/>
    <property type="project" value="InterPro"/>
</dbReference>
<keyword evidence="5" id="KW-1185">Reference proteome</keyword>
<feature type="domain" description="Zn(2)-C6 fungal-type" evidence="3">
    <location>
        <begin position="6"/>
        <end position="38"/>
    </location>
</feature>
<organism evidence="4 5">
    <name type="scientific">Thelephora terrestris</name>
    <dbReference type="NCBI Taxonomy" id="56493"/>
    <lineage>
        <taxon>Eukaryota</taxon>
        <taxon>Fungi</taxon>
        <taxon>Dikarya</taxon>
        <taxon>Basidiomycota</taxon>
        <taxon>Agaricomycotina</taxon>
        <taxon>Agaricomycetes</taxon>
        <taxon>Thelephorales</taxon>
        <taxon>Thelephoraceae</taxon>
        <taxon>Thelephora</taxon>
    </lineage>
</organism>
<accession>A0A9P6L7F2</accession>
<dbReference type="CDD" id="cd00067">
    <property type="entry name" value="GAL4"/>
    <property type="match status" value="2"/>
</dbReference>
<dbReference type="Pfam" id="PF00172">
    <property type="entry name" value="Zn_clus"/>
    <property type="match status" value="2"/>
</dbReference>
<evidence type="ECO:0000256" key="2">
    <source>
        <dbReference type="ARBA" id="ARBA00023242"/>
    </source>
</evidence>
<reference evidence="4" key="2">
    <citation type="submission" date="2020-11" db="EMBL/GenBank/DDBJ databases">
        <authorList>
            <consortium name="DOE Joint Genome Institute"/>
            <person name="Kuo A."/>
            <person name="Miyauchi S."/>
            <person name="Kiss E."/>
            <person name="Drula E."/>
            <person name="Kohler A."/>
            <person name="Sanchez-Garcia M."/>
            <person name="Andreopoulos B."/>
            <person name="Barry K.W."/>
            <person name="Bonito G."/>
            <person name="Buee M."/>
            <person name="Carver A."/>
            <person name="Chen C."/>
            <person name="Cichocki N."/>
            <person name="Clum A."/>
            <person name="Culley D."/>
            <person name="Crous P.W."/>
            <person name="Fauchery L."/>
            <person name="Girlanda M."/>
            <person name="Hayes R."/>
            <person name="Keri Z."/>
            <person name="Labutti K."/>
            <person name="Lipzen A."/>
            <person name="Lombard V."/>
            <person name="Magnuson J."/>
            <person name="Maillard F."/>
            <person name="Morin E."/>
            <person name="Murat C."/>
            <person name="Nolan M."/>
            <person name="Ohm R."/>
            <person name="Pangilinan J."/>
            <person name="Pereira M."/>
            <person name="Perotto S."/>
            <person name="Peter M."/>
            <person name="Riley R."/>
            <person name="Sitrit Y."/>
            <person name="Stielow B."/>
            <person name="Szollosi G."/>
            <person name="Zifcakova L."/>
            <person name="Stursova M."/>
            <person name="Spatafora J.W."/>
            <person name="Tedersoo L."/>
            <person name="Vaario L.-M."/>
            <person name="Yamada A."/>
            <person name="Yan M."/>
            <person name="Wang P."/>
            <person name="Xu J."/>
            <person name="Bruns T."/>
            <person name="Baldrian P."/>
            <person name="Vilgalys R."/>
            <person name="Henrissat B."/>
            <person name="Grigoriev I.V."/>
            <person name="Hibbett D."/>
            <person name="Nagy L.G."/>
            <person name="Martin F.M."/>
        </authorList>
    </citation>
    <scope>NUCLEOTIDE SEQUENCE</scope>
    <source>
        <strain evidence="4">UH-Tt-Lm1</strain>
    </source>
</reference>
<dbReference type="GO" id="GO:0008270">
    <property type="term" value="F:zinc ion binding"/>
    <property type="evidence" value="ECO:0007669"/>
    <property type="project" value="InterPro"/>
</dbReference>
<evidence type="ECO:0000313" key="4">
    <source>
        <dbReference type="EMBL" id="KAF9785457.1"/>
    </source>
</evidence>
<keyword evidence="2" id="KW-0539">Nucleus</keyword>
<dbReference type="InterPro" id="IPR050613">
    <property type="entry name" value="Sec_Metabolite_Reg"/>
</dbReference>
<dbReference type="GO" id="GO:0005634">
    <property type="term" value="C:nucleus"/>
    <property type="evidence" value="ECO:0007669"/>
    <property type="project" value="UniProtKB-SubCell"/>
</dbReference>
<dbReference type="InterPro" id="IPR036864">
    <property type="entry name" value="Zn2-C6_fun-type_DNA-bd_sf"/>
</dbReference>
<dbReference type="EMBL" id="WIUZ02000007">
    <property type="protein sequence ID" value="KAF9785457.1"/>
    <property type="molecule type" value="Genomic_DNA"/>
</dbReference>
<dbReference type="SMART" id="SM00066">
    <property type="entry name" value="GAL4"/>
    <property type="match status" value="2"/>
</dbReference>
<dbReference type="OrthoDB" id="2269373at2759"/>
<name>A0A9P6L7F2_9AGAM</name>
<evidence type="ECO:0000256" key="1">
    <source>
        <dbReference type="ARBA" id="ARBA00004123"/>
    </source>
</evidence>
<comment type="caution">
    <text evidence="4">The sequence shown here is derived from an EMBL/GenBank/DDBJ whole genome shotgun (WGS) entry which is preliminary data.</text>
</comment>
<dbReference type="SUPFAM" id="SSF57701">
    <property type="entry name" value="Zn2/Cys6 DNA-binding domain"/>
    <property type="match status" value="2"/>
</dbReference>
<dbReference type="InterPro" id="IPR001138">
    <property type="entry name" value="Zn2Cys6_DnaBD"/>
</dbReference>
<gene>
    <name evidence="4" type="ORF">BJ322DRAFT_831444</name>
</gene>
<dbReference type="Gene3D" id="4.10.240.10">
    <property type="entry name" value="Zn(2)-C6 fungal-type DNA-binding domain"/>
    <property type="match status" value="2"/>
</dbReference>
<sequence length="593" mass="66252">MSARRACVACRARKVKCNPVPGQACERCTEIGLEDCAYEPRKKRGIGKTLRMGAACKFCRSKKRKCDGKRPCTRCVAANKPSECEYDVVDFPPGLLAQPQMANEPESSASGALSLELWGAGNTAPGSSITTHVAISKPAPEAGRRRPYPITLPPFSALFPLIPPKIPPEPRVTLLSLGAERFQLSYASLGELDMKFRLRGLYRLDKLGIRFPSKKQQALLRGDSSGTAIHPYFIQATQALGMYYCEGMDDSPAMVRLQAIYVQMGFELLAGIFKGDDWELRAQVALWTAAASFALSGRNPPMYMEKVFESINTARLQFVPTYGRPPELSEALREKSSVLSQAIYLENFLFLTCGGAEPTMTARIEKEFRFRLLEVYPALLEICPLTMRTKAILLVRDTVLTLYRRPTDEVHAGIWRQSCDQLMILLDGYSQTLLSNLRRFEGLCDEGGAELIRGCCIVCFAHLAVLCEALGELEPAPQTGVDTLCDASLERVGELSGVTCMEEYTHYDRLLGVSWKKALEVFDARLAKITSEHGINLRHWKQIVEKHQLDFARRIPEAKMPTLAVRARREDGRTEGSQYPNLILPWERNHYGL</sequence>
<dbReference type="AlphaFoldDB" id="A0A9P6L7F2"/>
<evidence type="ECO:0000259" key="3">
    <source>
        <dbReference type="PROSITE" id="PS50048"/>
    </source>
</evidence>
<proteinExistence type="predicted"/>
<dbReference type="PROSITE" id="PS50048">
    <property type="entry name" value="ZN2_CY6_FUNGAL_2"/>
    <property type="match status" value="2"/>
</dbReference>
<reference evidence="4" key="1">
    <citation type="journal article" date="2020" name="Nat. Commun.">
        <title>Large-scale genome sequencing of mycorrhizal fungi provides insights into the early evolution of symbiotic traits.</title>
        <authorList>
            <person name="Miyauchi S."/>
            <person name="Kiss E."/>
            <person name="Kuo A."/>
            <person name="Drula E."/>
            <person name="Kohler A."/>
            <person name="Sanchez-Garcia M."/>
            <person name="Morin E."/>
            <person name="Andreopoulos B."/>
            <person name="Barry K.W."/>
            <person name="Bonito G."/>
            <person name="Buee M."/>
            <person name="Carver A."/>
            <person name="Chen C."/>
            <person name="Cichocki N."/>
            <person name="Clum A."/>
            <person name="Culley D."/>
            <person name="Crous P.W."/>
            <person name="Fauchery L."/>
            <person name="Girlanda M."/>
            <person name="Hayes R.D."/>
            <person name="Keri Z."/>
            <person name="LaButti K."/>
            <person name="Lipzen A."/>
            <person name="Lombard V."/>
            <person name="Magnuson J."/>
            <person name="Maillard F."/>
            <person name="Murat C."/>
            <person name="Nolan M."/>
            <person name="Ohm R.A."/>
            <person name="Pangilinan J."/>
            <person name="Pereira M.F."/>
            <person name="Perotto S."/>
            <person name="Peter M."/>
            <person name="Pfister S."/>
            <person name="Riley R."/>
            <person name="Sitrit Y."/>
            <person name="Stielow J.B."/>
            <person name="Szollosi G."/>
            <person name="Zifcakova L."/>
            <person name="Stursova M."/>
            <person name="Spatafora J.W."/>
            <person name="Tedersoo L."/>
            <person name="Vaario L.M."/>
            <person name="Yamada A."/>
            <person name="Yan M."/>
            <person name="Wang P."/>
            <person name="Xu J."/>
            <person name="Bruns T."/>
            <person name="Baldrian P."/>
            <person name="Vilgalys R."/>
            <person name="Dunand C."/>
            <person name="Henrissat B."/>
            <person name="Grigoriev I.V."/>
            <person name="Hibbett D."/>
            <person name="Nagy L.G."/>
            <person name="Martin F.M."/>
        </authorList>
    </citation>
    <scope>NUCLEOTIDE SEQUENCE</scope>
    <source>
        <strain evidence="4">UH-Tt-Lm1</strain>
    </source>
</reference>
<dbReference type="PANTHER" id="PTHR31001">
    <property type="entry name" value="UNCHARACTERIZED TRANSCRIPTIONAL REGULATORY PROTEIN"/>
    <property type="match status" value="1"/>
</dbReference>
<comment type="subcellular location">
    <subcellularLocation>
        <location evidence="1">Nucleus</location>
    </subcellularLocation>
</comment>
<protein>
    <recommendedName>
        <fullName evidence="3">Zn(2)-C6 fungal-type domain-containing protein</fullName>
    </recommendedName>
</protein>
<evidence type="ECO:0000313" key="5">
    <source>
        <dbReference type="Proteomes" id="UP000736335"/>
    </source>
</evidence>